<comment type="caution">
    <text evidence="1">The sequence shown here is derived from an EMBL/GenBank/DDBJ whole genome shotgun (WGS) entry which is preliminary data.</text>
</comment>
<evidence type="ECO:0008006" key="3">
    <source>
        <dbReference type="Google" id="ProtNLM"/>
    </source>
</evidence>
<dbReference type="AlphaFoldDB" id="A0A428T6Z5"/>
<dbReference type="SUPFAM" id="SSF54593">
    <property type="entry name" value="Glyoxalase/Bleomycin resistance protein/Dihydroxybiphenyl dioxygenase"/>
    <property type="match status" value="1"/>
</dbReference>
<dbReference type="InterPro" id="IPR029068">
    <property type="entry name" value="Glyas_Bleomycin-R_OHBP_Dase"/>
</dbReference>
<reference evidence="1 2" key="1">
    <citation type="submission" date="2017-06" db="EMBL/GenBank/DDBJ databases">
        <title>Cmopartive genomic analysis of Ambrosia Fusariam Clade fungi.</title>
        <authorList>
            <person name="Stajich J.E."/>
            <person name="Carrillo J."/>
            <person name="Kijimoto T."/>
            <person name="Eskalen A."/>
            <person name="O'Donnell K."/>
            <person name="Kasson M."/>
        </authorList>
    </citation>
    <scope>NUCLEOTIDE SEQUENCE [LARGE SCALE GENOMIC DNA]</scope>
    <source>
        <strain evidence="1 2">NRRL 20438</strain>
    </source>
</reference>
<name>A0A428T6Z5_9HYPO</name>
<keyword evidence="2" id="KW-1185">Reference proteome</keyword>
<dbReference type="Gene3D" id="3.10.180.10">
    <property type="entry name" value="2,3-Dihydroxybiphenyl 1,2-Dioxygenase, domain 1"/>
    <property type="match status" value="1"/>
</dbReference>
<organism evidence="1 2">
    <name type="scientific">Fusarium ambrosium</name>
    <dbReference type="NCBI Taxonomy" id="131363"/>
    <lineage>
        <taxon>Eukaryota</taxon>
        <taxon>Fungi</taxon>
        <taxon>Dikarya</taxon>
        <taxon>Ascomycota</taxon>
        <taxon>Pezizomycotina</taxon>
        <taxon>Sordariomycetes</taxon>
        <taxon>Hypocreomycetidae</taxon>
        <taxon>Hypocreales</taxon>
        <taxon>Nectriaceae</taxon>
        <taxon>Fusarium</taxon>
        <taxon>Fusarium solani species complex</taxon>
    </lineage>
</organism>
<dbReference type="Proteomes" id="UP000288429">
    <property type="component" value="Unassembled WGS sequence"/>
</dbReference>
<proteinExistence type="predicted"/>
<evidence type="ECO:0000313" key="1">
    <source>
        <dbReference type="EMBL" id="RSL97806.1"/>
    </source>
</evidence>
<sequence length="285" mass="32927">MTKPNNSKIKVLRLGRVYYKHKDSAKAEKFLAPFGFVEVKREGKRIYYRGYGSEPFLYCLEESSSREIFADVTEIYDLDEAPGGGKCVTVKDPIDGWPLHLVYGQTPVEPTKDYRYLDFNFPHKKNRAGNEFQRFEKGPALIHKLGHFGLCVTQFQKTFDFYTKNFNFVPSDTWEKLLQTTTAFSYLKAPNLMSITPRSRSMHDFDVEVLGHDHLRDLGYQNCWGVGRHVLGSQIFDYWYDPSSFIVEHYVDGDQVNCHSKTNIELATPDGLHVWGPRLPEGFLT</sequence>
<dbReference type="EMBL" id="NIZV01000248">
    <property type="protein sequence ID" value="RSL97806.1"/>
    <property type="molecule type" value="Genomic_DNA"/>
</dbReference>
<gene>
    <name evidence="1" type="ORF">CDV31_012872</name>
</gene>
<evidence type="ECO:0000313" key="2">
    <source>
        <dbReference type="Proteomes" id="UP000288429"/>
    </source>
</evidence>
<accession>A0A428T6Z5</accession>
<protein>
    <recommendedName>
        <fullName evidence="3">VOC domain-containing protein</fullName>
    </recommendedName>
</protein>